<dbReference type="InterPro" id="IPR015032">
    <property type="entry name" value="ThsB__TIR-like_domain"/>
</dbReference>
<dbReference type="Gene3D" id="3.40.50.11200">
    <property type="match status" value="1"/>
</dbReference>
<evidence type="ECO:0000313" key="3">
    <source>
        <dbReference type="Proteomes" id="UP000275281"/>
    </source>
</evidence>
<dbReference type="AlphaFoldDB" id="A0A3N5YEK5"/>
<evidence type="ECO:0000259" key="1">
    <source>
        <dbReference type="Pfam" id="PF08937"/>
    </source>
</evidence>
<feature type="domain" description="Thoeris protein ThsB TIR-like" evidence="1">
    <location>
        <begin position="7"/>
        <end position="64"/>
    </location>
</feature>
<sequence length="68" mass="7653">MAKKNVFVSYGYDNDRNYKNLLKAWDANSQFNFSFHDHSADVSINSTNASAITRAISAKINNAATFYI</sequence>
<dbReference type="Proteomes" id="UP000275281">
    <property type="component" value="Unassembled WGS sequence"/>
</dbReference>
<proteinExistence type="predicted"/>
<evidence type="ECO:0000313" key="2">
    <source>
        <dbReference type="EMBL" id="RPJ68205.1"/>
    </source>
</evidence>
<dbReference type="EMBL" id="RPOK01000001">
    <property type="protein sequence ID" value="RPJ68205.1"/>
    <property type="molecule type" value="Genomic_DNA"/>
</dbReference>
<dbReference type="Pfam" id="PF08937">
    <property type="entry name" value="ThsB_TIR"/>
    <property type="match status" value="1"/>
</dbReference>
<gene>
    <name evidence="2" type="ORF">DRW07_02010</name>
</gene>
<dbReference type="RefSeq" id="WP_124026207.1">
    <property type="nucleotide sequence ID" value="NZ_JBHRSN010000005.1"/>
</dbReference>
<dbReference type="OrthoDB" id="9811746at2"/>
<keyword evidence="3" id="KW-1185">Reference proteome</keyword>
<reference evidence="2 3" key="1">
    <citation type="submission" date="2018-11" db="EMBL/GenBank/DDBJ databases">
        <authorList>
            <person name="Ye M.-Q."/>
            <person name="Du Z.-J."/>
        </authorList>
    </citation>
    <scope>NUCLEOTIDE SEQUENCE [LARGE SCALE GENOMIC DNA]</scope>
    <source>
        <strain evidence="2 3">U0105</strain>
    </source>
</reference>
<protein>
    <recommendedName>
        <fullName evidence="1">Thoeris protein ThsB TIR-like domain-containing protein</fullName>
    </recommendedName>
</protein>
<comment type="caution">
    <text evidence="2">The sequence shown here is derived from an EMBL/GenBank/DDBJ whole genome shotgun (WGS) entry which is preliminary data.</text>
</comment>
<name>A0A3N5YEK5_9ALTE</name>
<accession>A0A3N5YEK5</accession>
<organism evidence="2 3">
    <name type="scientific">Alteromonas sediminis</name>
    <dbReference type="NCBI Taxonomy" id="2259342"/>
    <lineage>
        <taxon>Bacteria</taxon>
        <taxon>Pseudomonadati</taxon>
        <taxon>Pseudomonadota</taxon>
        <taxon>Gammaproteobacteria</taxon>
        <taxon>Alteromonadales</taxon>
        <taxon>Alteromonadaceae</taxon>
        <taxon>Alteromonas/Salinimonas group</taxon>
        <taxon>Alteromonas</taxon>
    </lineage>
</organism>